<accession>A0A511QSJ7</accession>
<proteinExistence type="predicted"/>
<protein>
    <recommendedName>
        <fullName evidence="1">Haem-binding uptake Tiki superfamily ChaN domain-containing protein</fullName>
    </recommendedName>
</protein>
<dbReference type="SUPFAM" id="SSF159501">
    <property type="entry name" value="EreA/ChaN-like"/>
    <property type="match status" value="1"/>
</dbReference>
<dbReference type="Gene3D" id="3.40.50.11550">
    <property type="match status" value="1"/>
</dbReference>
<evidence type="ECO:0000259" key="1">
    <source>
        <dbReference type="Pfam" id="PF04187"/>
    </source>
</evidence>
<dbReference type="Proteomes" id="UP000321113">
    <property type="component" value="Unassembled WGS sequence"/>
</dbReference>
<gene>
    <name evidence="2" type="ORF">VSU01S_22720</name>
</gene>
<keyword evidence="3" id="KW-1185">Reference proteome</keyword>
<comment type="caution">
    <text evidence="2">The sequence shown here is derived from an EMBL/GenBank/DDBJ whole genome shotgun (WGS) entry which is preliminary data.</text>
</comment>
<evidence type="ECO:0000313" key="2">
    <source>
        <dbReference type="EMBL" id="GEM80027.1"/>
    </source>
</evidence>
<dbReference type="EMBL" id="BJXK01000008">
    <property type="protein sequence ID" value="GEM80027.1"/>
    <property type="molecule type" value="Genomic_DNA"/>
</dbReference>
<dbReference type="AlphaFoldDB" id="A0A511QSJ7"/>
<organism evidence="2 3">
    <name type="scientific">Vibrio superstes NBRC 103154</name>
    <dbReference type="NCBI Taxonomy" id="1219062"/>
    <lineage>
        <taxon>Bacteria</taxon>
        <taxon>Pseudomonadati</taxon>
        <taxon>Pseudomonadota</taxon>
        <taxon>Gammaproteobacteria</taxon>
        <taxon>Vibrionales</taxon>
        <taxon>Vibrionaceae</taxon>
        <taxon>Vibrio</taxon>
    </lineage>
</organism>
<evidence type="ECO:0000313" key="3">
    <source>
        <dbReference type="Proteomes" id="UP000321113"/>
    </source>
</evidence>
<dbReference type="Pfam" id="PF04187">
    <property type="entry name" value="Cofac_haem_bdg"/>
    <property type="match status" value="1"/>
</dbReference>
<dbReference type="InterPro" id="IPR007314">
    <property type="entry name" value="Cofac_haem-bd_dom"/>
</dbReference>
<sequence length="113" mass="13092">MLVTKKIGIQPSIISTSLFTFTNSFNAEVLSYCDYLLYSPSQNLVSVFSLSINIIQEHVVLVGEWYTRPAMHRFQSDLYRHLLEKNEKAALSMEQFIRPEQLTLDRYLNSEIG</sequence>
<reference evidence="2 3" key="1">
    <citation type="submission" date="2019-07" db="EMBL/GenBank/DDBJ databases">
        <title>Whole genome shotgun sequence of Vibrio superstes NBRC 103154.</title>
        <authorList>
            <person name="Hosoyama A."/>
            <person name="Uohara A."/>
            <person name="Ohji S."/>
            <person name="Ichikawa N."/>
        </authorList>
    </citation>
    <scope>NUCLEOTIDE SEQUENCE [LARGE SCALE GENOMIC DNA]</scope>
    <source>
        <strain evidence="2 3">NBRC 103154</strain>
    </source>
</reference>
<name>A0A511QSJ7_9VIBR</name>
<feature type="domain" description="Haem-binding uptake Tiki superfamily ChaN" evidence="1">
    <location>
        <begin position="56"/>
        <end position="112"/>
    </location>
</feature>